<organism evidence="2 3">
    <name type="scientific">Legionella dresdenensis</name>
    <dbReference type="NCBI Taxonomy" id="450200"/>
    <lineage>
        <taxon>Bacteria</taxon>
        <taxon>Pseudomonadati</taxon>
        <taxon>Pseudomonadota</taxon>
        <taxon>Gammaproteobacteria</taxon>
        <taxon>Legionellales</taxon>
        <taxon>Legionellaceae</taxon>
        <taxon>Legionella</taxon>
    </lineage>
</organism>
<keyword evidence="1" id="KW-0472">Membrane</keyword>
<dbReference type="RefSeq" id="WP_382342512.1">
    <property type="nucleotide sequence ID" value="NZ_JBHSAB010000014.1"/>
</dbReference>
<dbReference type="Proteomes" id="UP001595758">
    <property type="component" value="Unassembled WGS sequence"/>
</dbReference>
<reference evidence="3" key="1">
    <citation type="journal article" date="2019" name="Int. J. Syst. Evol. Microbiol.">
        <title>The Global Catalogue of Microorganisms (GCM) 10K type strain sequencing project: providing services to taxonomists for standard genome sequencing and annotation.</title>
        <authorList>
            <consortium name="The Broad Institute Genomics Platform"/>
            <consortium name="The Broad Institute Genome Sequencing Center for Infectious Disease"/>
            <person name="Wu L."/>
            <person name="Ma J."/>
        </authorList>
    </citation>
    <scope>NUCLEOTIDE SEQUENCE [LARGE SCALE GENOMIC DNA]</scope>
    <source>
        <strain evidence="3">CCUG 59858</strain>
    </source>
</reference>
<dbReference type="EMBL" id="JBHSAB010000014">
    <property type="protein sequence ID" value="MFC3908844.1"/>
    <property type="molecule type" value="Genomic_DNA"/>
</dbReference>
<gene>
    <name evidence="2" type="ORF">ACFORL_07110</name>
</gene>
<keyword evidence="3" id="KW-1185">Reference proteome</keyword>
<name>A0ABV8CFU1_9GAMM</name>
<protein>
    <recommendedName>
        <fullName evidence="4">Transmembrane protein</fullName>
    </recommendedName>
</protein>
<accession>A0ABV8CFU1</accession>
<evidence type="ECO:0000313" key="2">
    <source>
        <dbReference type="EMBL" id="MFC3908844.1"/>
    </source>
</evidence>
<comment type="caution">
    <text evidence="2">The sequence shown here is derived from an EMBL/GenBank/DDBJ whole genome shotgun (WGS) entry which is preliminary data.</text>
</comment>
<proteinExistence type="predicted"/>
<feature type="transmembrane region" description="Helical" evidence="1">
    <location>
        <begin position="12"/>
        <end position="30"/>
    </location>
</feature>
<feature type="transmembrane region" description="Helical" evidence="1">
    <location>
        <begin position="36"/>
        <end position="56"/>
    </location>
</feature>
<keyword evidence="1" id="KW-1133">Transmembrane helix</keyword>
<evidence type="ECO:0000256" key="1">
    <source>
        <dbReference type="SAM" id="Phobius"/>
    </source>
</evidence>
<keyword evidence="1" id="KW-0812">Transmembrane</keyword>
<evidence type="ECO:0000313" key="3">
    <source>
        <dbReference type="Proteomes" id="UP001595758"/>
    </source>
</evidence>
<evidence type="ECO:0008006" key="4">
    <source>
        <dbReference type="Google" id="ProtNLM"/>
    </source>
</evidence>
<sequence>MNGKLQQIIQSLVPFLIMGIAIAMLIGLFIMFSYVLIWGIFIGGVLWFAALIKDYLFPPPPEEKHEGRVIEHKDHDKK</sequence>